<feature type="transmembrane region" description="Helical" evidence="1">
    <location>
        <begin position="69"/>
        <end position="87"/>
    </location>
</feature>
<keyword evidence="5" id="KW-1185">Reference proteome</keyword>
<dbReference type="NCBIfam" id="TIGR00254">
    <property type="entry name" value="GGDEF"/>
    <property type="match status" value="1"/>
</dbReference>
<dbReference type="InterPro" id="IPR043128">
    <property type="entry name" value="Rev_trsase/Diguanyl_cyclase"/>
</dbReference>
<dbReference type="SMART" id="SM00052">
    <property type="entry name" value="EAL"/>
    <property type="match status" value="1"/>
</dbReference>
<proteinExistence type="predicted"/>
<dbReference type="FunFam" id="3.30.70.270:FF:000001">
    <property type="entry name" value="Diguanylate cyclase domain protein"/>
    <property type="match status" value="1"/>
</dbReference>
<dbReference type="Pfam" id="PF00563">
    <property type="entry name" value="EAL"/>
    <property type="match status" value="1"/>
</dbReference>
<feature type="transmembrane region" description="Helical" evidence="1">
    <location>
        <begin position="288"/>
        <end position="308"/>
    </location>
</feature>
<dbReference type="Proteomes" id="UP000199013">
    <property type="component" value="Unassembled WGS sequence"/>
</dbReference>
<feature type="transmembrane region" description="Helical" evidence="1">
    <location>
        <begin position="39"/>
        <end position="57"/>
    </location>
</feature>
<dbReference type="InterPro" id="IPR035919">
    <property type="entry name" value="EAL_sf"/>
</dbReference>
<dbReference type="Pfam" id="PF00990">
    <property type="entry name" value="GGDEF"/>
    <property type="match status" value="1"/>
</dbReference>
<dbReference type="PROSITE" id="PS50883">
    <property type="entry name" value="EAL"/>
    <property type="match status" value="1"/>
</dbReference>
<feature type="domain" description="GGDEF" evidence="3">
    <location>
        <begin position="376"/>
        <end position="507"/>
    </location>
</feature>
<sequence>MNRRRGARMYPADVIMGDDRLTTSVHAARRLRLIGAGRVVLLAAAVFFAVTTLAGLRDASSTVNQIDRWLGNCFSVVAGAFCMLRAILVRGERLAWAALGTGLVFYGAGTIYFTEITNRVEAPSPSPADIGWLVFYAATCVSVILLLRRRVTRFHPSVWLDALVGGLGVAALASGLAAAAIGVDNPVGLSVLGLNIAYPLADLMLLVLVASVFGLRGWRPEKAWWLLGGALAGFAVADTIVAGAMAAGTYSPGGPVEVLWVLALVLPACAAWQRAPGEMPERIAGWEVMFVPVFFAVTALVLLVLGAFVKLPALTVILAAGTIMVALVRAGITFTEVRQLAESKLQARTDELTGFANRRGFFERLNEEELRSNGTVCFALLMLDLDRFKEINDSLGHQVGDDLLKLVGRRIEAALRPTDLLARLGGDEFAVLLQDADATAARTVAERVLAALGSPFDVDGVSFHVDASIGVAVYPDHAVAGNVLLQRADIAMYTAKAARSQIEYYRPGADLHILDRLDVIETLRAGLGQDQLRLHYQMKVDLRTGNCHAVEALVRWEHPTRGLLQPNEFLPMAEHTGLMRTLTLEVLGLALDQCRRWWDAGLQIGVAVNLSAPNLLDKGFPAEVKDLLTTKGVPPKALELEITETALMLDRIRTAAVLGSLRDMGVRIAVDDYGTGYSSLAYLRELPVDVLKLDKSFVIHLDSDPLSAAIVQSTVGLAHSLALRIVAEGVETETAMGRLADYGCDFAQGFYLGAPQPADELTPLLWHRNHRRCSPQDGGCAPSRLDRAAAADLVVDRVEPARAGRAWT</sequence>
<feature type="transmembrane region" description="Helical" evidence="1">
    <location>
        <begin position="130"/>
        <end position="147"/>
    </location>
</feature>
<feature type="domain" description="EAL" evidence="2">
    <location>
        <begin position="516"/>
        <end position="769"/>
    </location>
</feature>
<dbReference type="GO" id="GO:0071111">
    <property type="term" value="F:cyclic-guanylate-specific phosphodiesterase activity"/>
    <property type="evidence" value="ECO:0007669"/>
    <property type="project" value="InterPro"/>
</dbReference>
<dbReference type="InterPro" id="IPR001633">
    <property type="entry name" value="EAL_dom"/>
</dbReference>
<reference evidence="5" key="1">
    <citation type="submission" date="2016-02" db="EMBL/GenBank/DDBJ databases">
        <authorList>
            <person name="Wibberg D."/>
        </authorList>
    </citation>
    <scope>NUCLEOTIDE SEQUENCE [LARGE SCALE GENOMIC DNA]</scope>
</reference>
<accession>A0A1C3NX48</accession>
<keyword evidence="1" id="KW-0472">Membrane</keyword>
<dbReference type="PANTHER" id="PTHR33121:SF70">
    <property type="entry name" value="SIGNALING PROTEIN YKOW"/>
    <property type="match status" value="1"/>
</dbReference>
<dbReference type="InterPro" id="IPR050706">
    <property type="entry name" value="Cyclic-di-GMP_PDE-like"/>
</dbReference>
<dbReference type="CDD" id="cd01948">
    <property type="entry name" value="EAL"/>
    <property type="match status" value="1"/>
</dbReference>
<evidence type="ECO:0000256" key="1">
    <source>
        <dbReference type="SAM" id="Phobius"/>
    </source>
</evidence>
<evidence type="ECO:0000313" key="4">
    <source>
        <dbReference type="EMBL" id="SBW21840.1"/>
    </source>
</evidence>
<dbReference type="PANTHER" id="PTHR33121">
    <property type="entry name" value="CYCLIC DI-GMP PHOSPHODIESTERASE PDEF"/>
    <property type="match status" value="1"/>
</dbReference>
<feature type="transmembrane region" description="Helical" evidence="1">
    <location>
        <begin position="224"/>
        <end position="246"/>
    </location>
</feature>
<evidence type="ECO:0000313" key="5">
    <source>
        <dbReference type="Proteomes" id="UP000199013"/>
    </source>
</evidence>
<gene>
    <name evidence="4" type="ORF">FDG2_2143</name>
</gene>
<protein>
    <submittedName>
        <fullName evidence="4">Diguanylate cyclase/phosphodiesterase</fullName>
    </submittedName>
</protein>
<keyword evidence="1" id="KW-0812">Transmembrane</keyword>
<evidence type="ECO:0000259" key="2">
    <source>
        <dbReference type="PROSITE" id="PS50883"/>
    </source>
</evidence>
<feature type="transmembrane region" description="Helical" evidence="1">
    <location>
        <begin position="195"/>
        <end position="215"/>
    </location>
</feature>
<dbReference type="PROSITE" id="PS50887">
    <property type="entry name" value="GGDEF"/>
    <property type="match status" value="1"/>
</dbReference>
<dbReference type="SUPFAM" id="SSF55073">
    <property type="entry name" value="Nucleotide cyclase"/>
    <property type="match status" value="1"/>
</dbReference>
<dbReference type="EMBL" id="FLUV01000893">
    <property type="protein sequence ID" value="SBW21840.1"/>
    <property type="molecule type" value="Genomic_DNA"/>
</dbReference>
<dbReference type="SMART" id="SM00267">
    <property type="entry name" value="GGDEF"/>
    <property type="match status" value="1"/>
</dbReference>
<feature type="transmembrane region" description="Helical" evidence="1">
    <location>
        <begin position="159"/>
        <end position="183"/>
    </location>
</feature>
<dbReference type="Gene3D" id="3.30.70.270">
    <property type="match status" value="1"/>
</dbReference>
<dbReference type="InterPro" id="IPR000160">
    <property type="entry name" value="GGDEF_dom"/>
</dbReference>
<feature type="transmembrane region" description="Helical" evidence="1">
    <location>
        <begin position="94"/>
        <end position="114"/>
    </location>
</feature>
<evidence type="ECO:0000259" key="3">
    <source>
        <dbReference type="PROSITE" id="PS50887"/>
    </source>
</evidence>
<dbReference type="InterPro" id="IPR029787">
    <property type="entry name" value="Nucleotide_cyclase"/>
</dbReference>
<feature type="transmembrane region" description="Helical" evidence="1">
    <location>
        <begin position="314"/>
        <end position="334"/>
    </location>
</feature>
<name>A0A1C3NX48_9ACTN</name>
<dbReference type="CDD" id="cd01949">
    <property type="entry name" value="GGDEF"/>
    <property type="match status" value="1"/>
</dbReference>
<organism evidence="4 5">
    <name type="scientific">Candidatus Protofrankia californiensis</name>
    <dbReference type="NCBI Taxonomy" id="1839754"/>
    <lineage>
        <taxon>Bacteria</taxon>
        <taxon>Bacillati</taxon>
        <taxon>Actinomycetota</taxon>
        <taxon>Actinomycetes</taxon>
        <taxon>Frankiales</taxon>
        <taxon>Frankiaceae</taxon>
        <taxon>Protofrankia</taxon>
    </lineage>
</organism>
<dbReference type="SUPFAM" id="SSF141868">
    <property type="entry name" value="EAL domain-like"/>
    <property type="match status" value="1"/>
</dbReference>
<keyword evidence="1" id="KW-1133">Transmembrane helix</keyword>
<dbReference type="Gene3D" id="3.20.20.450">
    <property type="entry name" value="EAL domain"/>
    <property type="match status" value="1"/>
</dbReference>
<dbReference type="AlphaFoldDB" id="A0A1C3NX48"/>